<name>A0A2S5CRD4_9GAMM</name>
<accession>A0A2S5CRD4</accession>
<proteinExistence type="predicted"/>
<gene>
    <name evidence="1" type="ORF">AADEFJLK_00326</name>
</gene>
<reference evidence="1 2" key="1">
    <citation type="submission" date="2017-11" db="EMBL/GenBank/DDBJ databases">
        <title>Draft Genome Sequence of Methylobacter psychrotolerans Sph1T, an Obligate Methanotroph from Low-Temperature Environments.</title>
        <authorList>
            <person name="Oshkin I.Y."/>
            <person name="Miroshnikov K."/>
            <person name="Belova S.E."/>
            <person name="Korzhenkov A."/>
            <person name="Toshchakov S.V."/>
            <person name="Dedysh S.N."/>
        </authorList>
    </citation>
    <scope>NUCLEOTIDE SEQUENCE [LARGE SCALE GENOMIC DNA]</scope>
    <source>
        <strain evidence="1 2">Sph1</strain>
    </source>
</reference>
<dbReference type="SUPFAM" id="SSF57938">
    <property type="entry name" value="DnaJ/Hsp40 cysteine-rich domain"/>
    <property type="match status" value="1"/>
</dbReference>
<dbReference type="Proteomes" id="UP000237423">
    <property type="component" value="Unassembled WGS sequence"/>
</dbReference>
<dbReference type="AlphaFoldDB" id="A0A2S5CRD4"/>
<sequence length="147" mass="16631">MNKALYYYPVELDPSIVAKPACTVCGGSPAAPLRLVLACTHCLGTGFEPKPETSNSRKPFVKRWLSPQPCPFCQKPISYHRTYAANAAYKRITRAVCGCGLDVDERHMINPCQDHSQRTRDFSAYILHLFEADRLPDFFFYLLPTDN</sequence>
<dbReference type="InterPro" id="IPR036410">
    <property type="entry name" value="HSP_DnaJ_Cys-rich_dom_sf"/>
</dbReference>
<evidence type="ECO:0000313" key="2">
    <source>
        <dbReference type="Proteomes" id="UP000237423"/>
    </source>
</evidence>
<evidence type="ECO:0000313" key="1">
    <source>
        <dbReference type="EMBL" id="POZ53307.1"/>
    </source>
</evidence>
<protein>
    <submittedName>
        <fullName evidence="1">Uncharacterized protein</fullName>
    </submittedName>
</protein>
<comment type="caution">
    <text evidence="1">The sequence shown here is derived from an EMBL/GenBank/DDBJ whole genome shotgun (WGS) entry which is preliminary data.</text>
</comment>
<organism evidence="1 2">
    <name type="scientific">Methylovulum psychrotolerans</name>
    <dbReference type="NCBI Taxonomy" id="1704499"/>
    <lineage>
        <taxon>Bacteria</taxon>
        <taxon>Pseudomonadati</taxon>
        <taxon>Pseudomonadota</taxon>
        <taxon>Gammaproteobacteria</taxon>
        <taxon>Methylococcales</taxon>
        <taxon>Methylococcaceae</taxon>
        <taxon>Methylovulum</taxon>
    </lineage>
</organism>
<dbReference type="EMBL" id="PGFZ01000001">
    <property type="protein sequence ID" value="POZ53307.1"/>
    <property type="molecule type" value="Genomic_DNA"/>
</dbReference>